<organism evidence="1 2">
    <name type="scientific">Naganishia adeliensis</name>
    <dbReference type="NCBI Taxonomy" id="92952"/>
    <lineage>
        <taxon>Eukaryota</taxon>
        <taxon>Fungi</taxon>
        <taxon>Dikarya</taxon>
        <taxon>Basidiomycota</taxon>
        <taxon>Agaricomycotina</taxon>
        <taxon>Tremellomycetes</taxon>
        <taxon>Filobasidiales</taxon>
        <taxon>Filobasidiaceae</taxon>
        <taxon>Naganishia</taxon>
    </lineage>
</organism>
<evidence type="ECO:0000313" key="2">
    <source>
        <dbReference type="Proteomes" id="UP001230649"/>
    </source>
</evidence>
<dbReference type="Proteomes" id="UP001230649">
    <property type="component" value="Unassembled WGS sequence"/>
</dbReference>
<proteinExistence type="predicted"/>
<keyword evidence="2" id="KW-1185">Reference proteome</keyword>
<sequence>MSTKWVPLEAAPEIFNAWSEPLGLPKTLAFNDLFSLDPEFLQFTQQPVFAVLLLFPSRGKLAEARKKEQEDGKGEWKDTADEDKKIWWIKQTIGNACGSIGLLHSLLNLPRDKSSPYALPKDSLLTKFYNDTKHLTGLERAKALDEATFFEEAHKRVAETGQSSVPRAEELEDVDLHFISFVEGTAADGSKHVIELDGSTRNGPFDRGPCKSLLEDVARIVQEQYIDRADGDLNFSLITLGAKGGDE</sequence>
<dbReference type="EMBL" id="JASBWS010000129">
    <property type="protein sequence ID" value="KAJ9095091.1"/>
    <property type="molecule type" value="Genomic_DNA"/>
</dbReference>
<accession>A0ACC2V7P9</accession>
<protein>
    <submittedName>
        <fullName evidence="1">Uncharacterized protein</fullName>
    </submittedName>
</protein>
<evidence type="ECO:0000313" key="1">
    <source>
        <dbReference type="EMBL" id="KAJ9095091.1"/>
    </source>
</evidence>
<name>A0ACC2V7P9_9TREE</name>
<reference evidence="1" key="1">
    <citation type="submission" date="2023-04" db="EMBL/GenBank/DDBJ databases">
        <title>Draft Genome sequencing of Naganishia species isolated from polar environments using Oxford Nanopore Technology.</title>
        <authorList>
            <person name="Leo P."/>
            <person name="Venkateswaran K."/>
        </authorList>
    </citation>
    <scope>NUCLEOTIDE SEQUENCE</scope>
    <source>
        <strain evidence="1">MNA-CCFEE 5262</strain>
    </source>
</reference>
<gene>
    <name evidence="1" type="ORF">QFC20_006741</name>
</gene>
<comment type="caution">
    <text evidence="1">The sequence shown here is derived from an EMBL/GenBank/DDBJ whole genome shotgun (WGS) entry which is preliminary data.</text>
</comment>